<keyword evidence="2" id="KW-1185">Reference proteome</keyword>
<dbReference type="Gene3D" id="3.20.20.80">
    <property type="entry name" value="Glycosidases"/>
    <property type="match status" value="1"/>
</dbReference>
<dbReference type="PANTHER" id="PTHR43651">
    <property type="entry name" value="1,4-ALPHA-GLUCAN-BRANCHING ENZYME"/>
    <property type="match status" value="1"/>
</dbReference>
<evidence type="ECO:0000313" key="2">
    <source>
        <dbReference type="Proteomes" id="UP001497482"/>
    </source>
</evidence>
<dbReference type="AlphaFoldDB" id="A0AAV2IY16"/>
<evidence type="ECO:0008006" key="3">
    <source>
        <dbReference type="Google" id="ProtNLM"/>
    </source>
</evidence>
<name>A0AAV2IY16_KNICA</name>
<dbReference type="GO" id="GO:0005737">
    <property type="term" value="C:cytoplasm"/>
    <property type="evidence" value="ECO:0007669"/>
    <property type="project" value="TreeGrafter"/>
</dbReference>
<accession>A0AAV2IY16</accession>
<dbReference type="InterPro" id="IPR017853">
    <property type="entry name" value="GH"/>
</dbReference>
<dbReference type="GO" id="GO:0005978">
    <property type="term" value="P:glycogen biosynthetic process"/>
    <property type="evidence" value="ECO:0007669"/>
    <property type="project" value="TreeGrafter"/>
</dbReference>
<evidence type="ECO:0000313" key="1">
    <source>
        <dbReference type="EMBL" id="CAL1570179.1"/>
    </source>
</evidence>
<dbReference type="SUPFAM" id="SSF51445">
    <property type="entry name" value="(Trans)glycosidases"/>
    <property type="match status" value="1"/>
</dbReference>
<gene>
    <name evidence="1" type="ORF">KC01_LOCUS2514</name>
</gene>
<proteinExistence type="predicted"/>
<dbReference type="EMBL" id="OZ035832">
    <property type="protein sequence ID" value="CAL1570179.1"/>
    <property type="molecule type" value="Genomic_DNA"/>
</dbReference>
<protein>
    <recommendedName>
        <fullName evidence="3">1,4-alpha-glucan branching enzyme</fullName>
    </recommendedName>
</protein>
<organism evidence="1 2">
    <name type="scientific">Knipowitschia caucasica</name>
    <name type="common">Caucasian dwarf goby</name>
    <name type="synonym">Pomatoschistus caucasicus</name>
    <dbReference type="NCBI Taxonomy" id="637954"/>
    <lineage>
        <taxon>Eukaryota</taxon>
        <taxon>Metazoa</taxon>
        <taxon>Chordata</taxon>
        <taxon>Craniata</taxon>
        <taxon>Vertebrata</taxon>
        <taxon>Euteleostomi</taxon>
        <taxon>Actinopterygii</taxon>
        <taxon>Neopterygii</taxon>
        <taxon>Teleostei</taxon>
        <taxon>Neoteleostei</taxon>
        <taxon>Acanthomorphata</taxon>
        <taxon>Gobiaria</taxon>
        <taxon>Gobiiformes</taxon>
        <taxon>Gobioidei</taxon>
        <taxon>Gobiidae</taxon>
        <taxon>Gobiinae</taxon>
        <taxon>Knipowitschia</taxon>
    </lineage>
</organism>
<reference evidence="1 2" key="1">
    <citation type="submission" date="2024-04" db="EMBL/GenBank/DDBJ databases">
        <authorList>
            <person name="Waldvogel A.-M."/>
            <person name="Schoenle A."/>
        </authorList>
    </citation>
    <scope>NUCLEOTIDE SEQUENCE [LARGE SCALE GENOMIC DNA]</scope>
</reference>
<dbReference type="Proteomes" id="UP001497482">
    <property type="component" value="Chromosome 10"/>
</dbReference>
<sequence>MLSRYGTPEELKELIDVAHSLGIMVLLDVVHSHASKNTEDGLNSFDGSDSCFFHAPPRGDHSLWDSRLFNYSSWEVQRFLLSNLRWWMEEYSFDGFRFDGVTSMLYHHHGIGSGFSGDYSEYFGLQVDEDSLVYLMLANHIVHSLYPHCITVAEDVSGMPALCRGVEEGGLGFDYRLAMAIPDKWIQVRLFSPDTWSAPPAFMVARAAHRGLQMLSKLERALHTEEGKGSRSIPLAFNVDKRRVRSRGSTKLWWHAGKQLSPALRLGAF</sequence>
<dbReference type="GO" id="GO:0003844">
    <property type="term" value="F:1,4-alpha-glucan branching enzyme activity"/>
    <property type="evidence" value="ECO:0007669"/>
    <property type="project" value="TreeGrafter"/>
</dbReference>
<dbReference type="PANTHER" id="PTHR43651:SF3">
    <property type="entry name" value="1,4-ALPHA-GLUCAN-BRANCHING ENZYME"/>
    <property type="match status" value="1"/>
</dbReference>